<proteinExistence type="inferred from homology"/>
<dbReference type="OrthoDB" id="2214at2759"/>
<accession>A0A8K0X3A2</accession>
<dbReference type="InterPro" id="IPR045175">
    <property type="entry name" value="M28_fam"/>
</dbReference>
<evidence type="ECO:0000256" key="15">
    <source>
        <dbReference type="SAM" id="MobiDB-lite"/>
    </source>
</evidence>
<dbReference type="EC" id="3.4.-.-" evidence="14"/>
<dbReference type="Gene3D" id="3.40.630.10">
    <property type="entry name" value="Zn peptidases"/>
    <property type="match status" value="1"/>
</dbReference>
<dbReference type="GO" id="GO:0046872">
    <property type="term" value="F:metal ion binding"/>
    <property type="evidence" value="ECO:0007669"/>
    <property type="project" value="UniProtKB-KW"/>
</dbReference>
<keyword evidence="7 14" id="KW-0378">Hydrolase</keyword>
<feature type="region of interest" description="Disordered" evidence="15">
    <location>
        <begin position="358"/>
        <end position="393"/>
    </location>
</feature>
<evidence type="ECO:0000256" key="1">
    <source>
        <dbReference type="ARBA" id="ARBA00001947"/>
    </source>
</evidence>
<evidence type="ECO:0000259" key="16">
    <source>
        <dbReference type="Pfam" id="PF04389"/>
    </source>
</evidence>
<evidence type="ECO:0000256" key="6">
    <source>
        <dbReference type="ARBA" id="ARBA00022729"/>
    </source>
</evidence>
<dbReference type="PANTHER" id="PTHR12147">
    <property type="entry name" value="METALLOPEPTIDASE M28 FAMILY MEMBER"/>
    <property type="match status" value="1"/>
</dbReference>
<keyword evidence="6 14" id="KW-0732">Signal</keyword>
<dbReference type="GO" id="GO:0006508">
    <property type="term" value="P:proteolysis"/>
    <property type="evidence" value="ECO:0007669"/>
    <property type="project" value="UniProtKB-KW"/>
</dbReference>
<feature type="chain" id="PRO_5035487476" description="Peptide hydrolase" evidence="14">
    <location>
        <begin position="19"/>
        <end position="393"/>
    </location>
</feature>
<evidence type="ECO:0000313" key="18">
    <source>
        <dbReference type="Proteomes" id="UP000813385"/>
    </source>
</evidence>
<feature type="compositionally biased region" description="Low complexity" evidence="15">
    <location>
        <begin position="358"/>
        <end position="378"/>
    </location>
</feature>
<evidence type="ECO:0000256" key="9">
    <source>
        <dbReference type="ARBA" id="ARBA00023145"/>
    </source>
</evidence>
<dbReference type="GO" id="GO:0004177">
    <property type="term" value="F:aminopeptidase activity"/>
    <property type="evidence" value="ECO:0007669"/>
    <property type="project" value="UniProtKB-KW"/>
</dbReference>
<dbReference type="AlphaFoldDB" id="A0A8K0X3A2"/>
<dbReference type="Proteomes" id="UP000813385">
    <property type="component" value="Unassembled WGS sequence"/>
</dbReference>
<dbReference type="InterPro" id="IPR007484">
    <property type="entry name" value="Peptidase_M28"/>
</dbReference>
<comment type="cofactor">
    <cofactor evidence="1">
        <name>Zn(2+)</name>
        <dbReference type="ChEBI" id="CHEBI:29105"/>
    </cofactor>
</comment>
<keyword evidence="9" id="KW-0865">Zymogen</keyword>
<evidence type="ECO:0000256" key="7">
    <source>
        <dbReference type="ARBA" id="ARBA00022801"/>
    </source>
</evidence>
<keyword evidence="8 14" id="KW-0862">Zinc</keyword>
<dbReference type="GO" id="GO:0008235">
    <property type="term" value="F:metalloexopeptidase activity"/>
    <property type="evidence" value="ECO:0007669"/>
    <property type="project" value="InterPro"/>
</dbReference>
<keyword evidence="11" id="KW-0325">Glycoprotein</keyword>
<dbReference type="PANTHER" id="PTHR12147:SF56">
    <property type="entry name" value="AMINOPEPTIDASE YDR415C-RELATED"/>
    <property type="match status" value="1"/>
</dbReference>
<comment type="similarity">
    <text evidence="13">Belongs to the peptidase M28 family. M28E subfamily.</text>
</comment>
<name>A0A8K0X3A2_9PEZI</name>
<evidence type="ECO:0000256" key="2">
    <source>
        <dbReference type="ARBA" id="ARBA00011245"/>
    </source>
</evidence>
<comment type="caution">
    <text evidence="17">The sequence shown here is derived from an EMBL/GenBank/DDBJ whole genome shotgun (WGS) entry which is preliminary data.</text>
</comment>
<evidence type="ECO:0000256" key="11">
    <source>
        <dbReference type="ARBA" id="ARBA00023180"/>
    </source>
</evidence>
<evidence type="ECO:0000256" key="3">
    <source>
        <dbReference type="ARBA" id="ARBA00022438"/>
    </source>
</evidence>
<dbReference type="SUPFAM" id="SSF53187">
    <property type="entry name" value="Zn-dependent exopeptidases"/>
    <property type="match status" value="1"/>
</dbReference>
<evidence type="ECO:0000256" key="14">
    <source>
        <dbReference type="RuleBase" id="RU361240"/>
    </source>
</evidence>
<evidence type="ECO:0000256" key="10">
    <source>
        <dbReference type="ARBA" id="ARBA00023157"/>
    </source>
</evidence>
<feature type="signal peptide" evidence="14">
    <location>
        <begin position="1"/>
        <end position="18"/>
    </location>
</feature>
<dbReference type="EMBL" id="JAGPXD010000003">
    <property type="protein sequence ID" value="KAH7362472.1"/>
    <property type="molecule type" value="Genomic_DNA"/>
</dbReference>
<organism evidence="17 18">
    <name type="scientific">Plectosphaerella cucumerina</name>
    <dbReference type="NCBI Taxonomy" id="40658"/>
    <lineage>
        <taxon>Eukaryota</taxon>
        <taxon>Fungi</taxon>
        <taxon>Dikarya</taxon>
        <taxon>Ascomycota</taxon>
        <taxon>Pezizomycotina</taxon>
        <taxon>Sordariomycetes</taxon>
        <taxon>Hypocreomycetidae</taxon>
        <taxon>Glomerellales</taxon>
        <taxon>Plectosphaerellaceae</taxon>
        <taxon>Plectosphaerella</taxon>
    </lineage>
</organism>
<gene>
    <name evidence="17" type="ORF">B0T11DRAFT_328539</name>
</gene>
<reference evidence="17" key="1">
    <citation type="journal article" date="2021" name="Nat. Commun.">
        <title>Genetic determinants of endophytism in the Arabidopsis root mycobiome.</title>
        <authorList>
            <person name="Mesny F."/>
            <person name="Miyauchi S."/>
            <person name="Thiergart T."/>
            <person name="Pickel B."/>
            <person name="Atanasova L."/>
            <person name="Karlsson M."/>
            <person name="Huettel B."/>
            <person name="Barry K.W."/>
            <person name="Haridas S."/>
            <person name="Chen C."/>
            <person name="Bauer D."/>
            <person name="Andreopoulos W."/>
            <person name="Pangilinan J."/>
            <person name="LaButti K."/>
            <person name="Riley R."/>
            <person name="Lipzen A."/>
            <person name="Clum A."/>
            <person name="Drula E."/>
            <person name="Henrissat B."/>
            <person name="Kohler A."/>
            <person name="Grigoriev I.V."/>
            <person name="Martin F.M."/>
            <person name="Hacquard S."/>
        </authorList>
    </citation>
    <scope>NUCLEOTIDE SEQUENCE</scope>
    <source>
        <strain evidence="17">MPI-CAGE-AT-0016</strain>
    </source>
</reference>
<comment type="subunit">
    <text evidence="2">Monomer.</text>
</comment>
<feature type="domain" description="Peptidase M28" evidence="16">
    <location>
        <begin position="142"/>
        <end position="343"/>
    </location>
</feature>
<evidence type="ECO:0000256" key="8">
    <source>
        <dbReference type="ARBA" id="ARBA00022833"/>
    </source>
</evidence>
<keyword evidence="4 14" id="KW-0645">Protease</keyword>
<evidence type="ECO:0000256" key="12">
    <source>
        <dbReference type="ARBA" id="ARBA00043843"/>
    </source>
</evidence>
<evidence type="ECO:0000256" key="4">
    <source>
        <dbReference type="ARBA" id="ARBA00022670"/>
    </source>
</evidence>
<comment type="function">
    <text evidence="12">Extracellular aminopeptidase that allows assimilation of proteinaceous substrates.</text>
</comment>
<evidence type="ECO:0000256" key="5">
    <source>
        <dbReference type="ARBA" id="ARBA00022723"/>
    </source>
</evidence>
<keyword evidence="5 14" id="KW-0479">Metal-binding</keyword>
<evidence type="ECO:0000313" key="17">
    <source>
        <dbReference type="EMBL" id="KAH7362472.1"/>
    </source>
</evidence>
<sequence length="393" mass="43712">MMHVRAILCALAAQTALAFLPADPSIREALERRHLDQHGGEPESNSSAKPVRQTVYPSVIVHRENSQTVLDAINLDRMVISMETLTSYNNRHYQSVTGAHTSDWIYEKVKRYSGTFKISRKKHDWPQRSIDVQISEGTGNKRQDKRVIVVGAHMDSINKNDKRYKPVDAEAPGADDNASGVAVLLEALYLLLRDPRVKHFRNQVHFHFWSAEEVGLQGSKEMFQQYAKEGIDVVAVLNQDMTGRASKDGPDTFTIITDFVYAPLNDFLVKVINSYTNLGFREWLCGYGCSDHASATRAGFPAASITHSLIADNDIKYIHTVNDTLEEIDYVHMRQHVRLVLGYVLELGFAEFPANPSASTTSAPVASSTTTAAPETTTGGMMELPEVTTEEDA</sequence>
<evidence type="ECO:0000256" key="13">
    <source>
        <dbReference type="ARBA" id="ARBA00043962"/>
    </source>
</evidence>
<dbReference type="Pfam" id="PF04389">
    <property type="entry name" value="Peptidase_M28"/>
    <property type="match status" value="1"/>
</dbReference>
<keyword evidence="3 17" id="KW-0031">Aminopeptidase</keyword>
<keyword evidence="10" id="KW-1015">Disulfide bond</keyword>
<protein>
    <recommendedName>
        <fullName evidence="14">Peptide hydrolase</fullName>
        <ecNumber evidence="14">3.4.-.-</ecNumber>
    </recommendedName>
</protein>
<keyword evidence="18" id="KW-1185">Reference proteome</keyword>